<dbReference type="CDD" id="cd00866">
    <property type="entry name" value="PEBP_euk"/>
    <property type="match status" value="1"/>
</dbReference>
<dbReference type="SUPFAM" id="SSF49777">
    <property type="entry name" value="PEBP-like"/>
    <property type="match status" value="1"/>
</dbReference>
<dbReference type="PANTHER" id="PTHR11362">
    <property type="entry name" value="PHOSPHATIDYLETHANOLAMINE-BINDING PROTEIN"/>
    <property type="match status" value="1"/>
</dbReference>
<dbReference type="Proteomes" id="UP000824782">
    <property type="component" value="Unassembled WGS sequence"/>
</dbReference>
<protein>
    <recommendedName>
        <fullName evidence="3">Phosphatidylethanolamine-binding protein</fullName>
    </recommendedName>
</protein>
<sequence>MDPKKLYTIILTDPDVPSKNDRSLAEWHHYIVVNARGNDLDSGDTLTEYVGSGAGKDTGLHRYTWLVYEQTAPLKCDELRVNDRTAAGRERFKASAFRKKYGLGSPVAAICFQAEWDDSVPALYKQLGVA</sequence>
<comment type="caution">
    <text evidence="1">The sequence shown here is derived from an EMBL/GenBank/DDBJ whole genome shotgun (WGS) entry which is preliminary data.</text>
</comment>
<evidence type="ECO:0008006" key="3">
    <source>
        <dbReference type="Google" id="ProtNLM"/>
    </source>
</evidence>
<evidence type="ECO:0000313" key="2">
    <source>
        <dbReference type="Proteomes" id="UP000824782"/>
    </source>
</evidence>
<dbReference type="PANTHER" id="PTHR11362:SF8">
    <property type="entry name" value="PHOSPHATIDYLETHANOLAMINE-BINDING PROTEIN 2"/>
    <property type="match status" value="1"/>
</dbReference>
<dbReference type="Gene3D" id="3.90.280.10">
    <property type="entry name" value="PEBP-like"/>
    <property type="match status" value="1"/>
</dbReference>
<dbReference type="InterPro" id="IPR035810">
    <property type="entry name" value="PEBP_euk"/>
</dbReference>
<proteinExistence type="predicted"/>
<gene>
    <name evidence="1" type="ORF">GDO81_002421</name>
</gene>
<dbReference type="InterPro" id="IPR008914">
    <property type="entry name" value="PEBP"/>
</dbReference>
<evidence type="ECO:0000313" key="1">
    <source>
        <dbReference type="EMBL" id="KAG8597895.1"/>
    </source>
</evidence>
<reference evidence="1" key="1">
    <citation type="thesis" date="2020" institute="ProQuest LLC" country="789 East Eisenhower Parkway, Ann Arbor, MI, USA">
        <title>Comparative Genomics and Chromosome Evolution.</title>
        <authorList>
            <person name="Mudd A.B."/>
        </authorList>
    </citation>
    <scope>NUCLEOTIDE SEQUENCE</scope>
    <source>
        <strain evidence="1">237g6f4</strain>
        <tissue evidence="1">Blood</tissue>
    </source>
</reference>
<name>A0AAV7DK37_ENGPU</name>
<organism evidence="1 2">
    <name type="scientific">Engystomops pustulosus</name>
    <name type="common">Tungara frog</name>
    <name type="synonym">Physalaemus pustulosus</name>
    <dbReference type="NCBI Taxonomy" id="76066"/>
    <lineage>
        <taxon>Eukaryota</taxon>
        <taxon>Metazoa</taxon>
        <taxon>Chordata</taxon>
        <taxon>Craniata</taxon>
        <taxon>Vertebrata</taxon>
        <taxon>Euteleostomi</taxon>
        <taxon>Amphibia</taxon>
        <taxon>Batrachia</taxon>
        <taxon>Anura</taxon>
        <taxon>Neobatrachia</taxon>
        <taxon>Hyloidea</taxon>
        <taxon>Leptodactylidae</taxon>
        <taxon>Leiuperinae</taxon>
        <taxon>Engystomops</taxon>
    </lineage>
</organism>
<dbReference type="InterPro" id="IPR036610">
    <property type="entry name" value="PEBP-like_sf"/>
</dbReference>
<dbReference type="EMBL" id="WNYA01000001">
    <property type="protein sequence ID" value="KAG8597895.1"/>
    <property type="molecule type" value="Genomic_DNA"/>
</dbReference>
<dbReference type="AlphaFoldDB" id="A0AAV7DK37"/>
<dbReference type="GO" id="GO:0043409">
    <property type="term" value="P:negative regulation of MAPK cascade"/>
    <property type="evidence" value="ECO:0007669"/>
    <property type="project" value="TreeGrafter"/>
</dbReference>
<dbReference type="Pfam" id="PF01161">
    <property type="entry name" value="PBP"/>
    <property type="match status" value="1"/>
</dbReference>
<keyword evidence="2" id="KW-1185">Reference proteome</keyword>
<accession>A0AAV7DK37</accession>